<dbReference type="InterPro" id="IPR006156">
    <property type="entry name" value="Dihydroneopterin_aldolase"/>
</dbReference>
<evidence type="ECO:0000256" key="2">
    <source>
        <dbReference type="ARBA" id="ARBA00005013"/>
    </source>
</evidence>
<comment type="catalytic activity">
    <reaction evidence="1 6">
        <text>7,8-dihydroneopterin = 6-hydroxymethyl-7,8-dihydropterin + glycolaldehyde</text>
        <dbReference type="Rhea" id="RHEA:10540"/>
        <dbReference type="ChEBI" id="CHEBI:17001"/>
        <dbReference type="ChEBI" id="CHEBI:17071"/>
        <dbReference type="ChEBI" id="CHEBI:44841"/>
        <dbReference type="EC" id="4.1.2.25"/>
    </reaction>
</comment>
<evidence type="ECO:0000313" key="10">
    <source>
        <dbReference type="Proteomes" id="UP001501251"/>
    </source>
</evidence>
<sequence>MSERTGERSGGGGGFPADGEWGGVASRIHVETPLRIDDGVGDLIGDPADEPVGGPAGGSLRGPLETPVPGSFGDAAYGPPDTADRISLRGLRVRGRHGVLAAERELGQEFVVDVTLFLDTAPAAAGDDLTRTVHYGELAEDLARVVEGEPVDLIETLAQRLADVCLARELVQVAEVSVHKPAAPIPLPFDDVIVTITRRRA</sequence>
<evidence type="ECO:0000256" key="1">
    <source>
        <dbReference type="ARBA" id="ARBA00001353"/>
    </source>
</evidence>
<dbReference type="PANTHER" id="PTHR42844:SF1">
    <property type="entry name" value="DIHYDRONEOPTERIN ALDOLASE 1-RELATED"/>
    <property type="match status" value="1"/>
</dbReference>
<name>A0ABP8B2K5_9ACTN</name>
<accession>A0ABP8B2K5</accession>
<dbReference type="InterPro" id="IPR006157">
    <property type="entry name" value="FolB_dom"/>
</dbReference>
<dbReference type="SMART" id="SM00905">
    <property type="entry name" value="FolB"/>
    <property type="match status" value="1"/>
</dbReference>
<dbReference type="EC" id="4.1.2.25" evidence="6"/>
<gene>
    <name evidence="9" type="ORF">GCM10022252_43700</name>
</gene>
<evidence type="ECO:0000256" key="4">
    <source>
        <dbReference type="ARBA" id="ARBA00022909"/>
    </source>
</evidence>
<evidence type="ECO:0000256" key="5">
    <source>
        <dbReference type="ARBA" id="ARBA00023239"/>
    </source>
</evidence>
<feature type="region of interest" description="Disordered" evidence="7">
    <location>
        <begin position="1"/>
        <end position="24"/>
    </location>
</feature>
<feature type="domain" description="Dihydroneopterin aldolase/epimerase" evidence="8">
    <location>
        <begin position="86"/>
        <end position="198"/>
    </location>
</feature>
<comment type="pathway">
    <text evidence="2 6">Cofactor biosynthesis; tetrahydrofolate biosynthesis; 2-amino-4-hydroxy-6-hydroxymethyl-7,8-dihydropteridine diphosphate from 7,8-dihydroneopterin triphosphate: step 3/4.</text>
</comment>
<dbReference type="EMBL" id="BAABAQ010000008">
    <property type="protein sequence ID" value="GAA4196435.1"/>
    <property type="molecule type" value="Genomic_DNA"/>
</dbReference>
<reference evidence="10" key="1">
    <citation type="journal article" date="2019" name="Int. J. Syst. Evol. Microbiol.">
        <title>The Global Catalogue of Microorganisms (GCM) 10K type strain sequencing project: providing services to taxonomists for standard genome sequencing and annotation.</title>
        <authorList>
            <consortium name="The Broad Institute Genomics Platform"/>
            <consortium name="The Broad Institute Genome Sequencing Center for Infectious Disease"/>
            <person name="Wu L."/>
            <person name="Ma J."/>
        </authorList>
    </citation>
    <scope>NUCLEOTIDE SEQUENCE [LARGE SCALE GENOMIC DNA]</scope>
    <source>
        <strain evidence="10">JCM 17388</strain>
    </source>
</reference>
<dbReference type="CDD" id="cd00534">
    <property type="entry name" value="DHNA_DHNTPE"/>
    <property type="match status" value="1"/>
</dbReference>
<comment type="similarity">
    <text evidence="3 6">Belongs to the DHNA family.</text>
</comment>
<feature type="region of interest" description="Disordered" evidence="7">
    <location>
        <begin position="38"/>
        <end position="78"/>
    </location>
</feature>
<proteinExistence type="inferred from homology"/>
<protein>
    <recommendedName>
        <fullName evidence="6">7,8-dihydroneopterin aldolase</fullName>
        <ecNumber evidence="6">4.1.2.25</ecNumber>
    </recommendedName>
</protein>
<comment type="caution">
    <text evidence="9">The sequence shown here is derived from an EMBL/GenBank/DDBJ whole genome shotgun (WGS) entry which is preliminary data.</text>
</comment>
<evidence type="ECO:0000256" key="3">
    <source>
        <dbReference type="ARBA" id="ARBA00005708"/>
    </source>
</evidence>
<dbReference type="SUPFAM" id="SSF55620">
    <property type="entry name" value="Tetrahydrobiopterin biosynthesis enzymes-like"/>
    <property type="match status" value="1"/>
</dbReference>
<evidence type="ECO:0000259" key="8">
    <source>
        <dbReference type="SMART" id="SM00905"/>
    </source>
</evidence>
<keyword evidence="10" id="KW-1185">Reference proteome</keyword>
<dbReference type="NCBIfam" id="TIGR00525">
    <property type="entry name" value="folB"/>
    <property type="match status" value="1"/>
</dbReference>
<organism evidence="9 10">
    <name type="scientific">Streptosporangium oxazolinicum</name>
    <dbReference type="NCBI Taxonomy" id="909287"/>
    <lineage>
        <taxon>Bacteria</taxon>
        <taxon>Bacillati</taxon>
        <taxon>Actinomycetota</taxon>
        <taxon>Actinomycetes</taxon>
        <taxon>Streptosporangiales</taxon>
        <taxon>Streptosporangiaceae</taxon>
        <taxon>Streptosporangium</taxon>
    </lineage>
</organism>
<dbReference type="NCBIfam" id="TIGR00526">
    <property type="entry name" value="folB_dom"/>
    <property type="match status" value="1"/>
</dbReference>
<evidence type="ECO:0000256" key="6">
    <source>
        <dbReference type="RuleBase" id="RU362079"/>
    </source>
</evidence>
<dbReference type="Proteomes" id="UP001501251">
    <property type="component" value="Unassembled WGS sequence"/>
</dbReference>
<keyword evidence="5 6" id="KW-0456">Lyase</keyword>
<evidence type="ECO:0000313" key="9">
    <source>
        <dbReference type="EMBL" id="GAA4196435.1"/>
    </source>
</evidence>
<keyword evidence="4 6" id="KW-0289">Folate biosynthesis</keyword>
<dbReference type="PANTHER" id="PTHR42844">
    <property type="entry name" value="DIHYDRONEOPTERIN ALDOLASE 1-RELATED"/>
    <property type="match status" value="1"/>
</dbReference>
<dbReference type="InterPro" id="IPR043133">
    <property type="entry name" value="GTP-CH-I_C/QueF"/>
</dbReference>
<dbReference type="Gene3D" id="3.30.1130.10">
    <property type="match status" value="1"/>
</dbReference>
<evidence type="ECO:0000256" key="7">
    <source>
        <dbReference type="SAM" id="MobiDB-lite"/>
    </source>
</evidence>
<dbReference type="Pfam" id="PF02152">
    <property type="entry name" value="FolB"/>
    <property type="match status" value="1"/>
</dbReference>
<comment type="function">
    <text evidence="6">Catalyzes the conversion of 7,8-dihydroneopterin to 6-hydroxymethyl-7,8-dihydropterin.</text>
</comment>
<feature type="compositionally biased region" description="Gly residues" evidence="7">
    <location>
        <begin position="8"/>
        <end position="22"/>
    </location>
</feature>